<reference evidence="3 4" key="1">
    <citation type="submission" date="2021-12" db="EMBL/GenBank/DDBJ databases">
        <title>Discovery of the Pendulisporaceae a myxobacterial family with distinct sporulation behavior and unique specialized metabolism.</title>
        <authorList>
            <person name="Garcia R."/>
            <person name="Popoff A."/>
            <person name="Bader C.D."/>
            <person name="Loehr J."/>
            <person name="Walesch S."/>
            <person name="Walt C."/>
            <person name="Boldt J."/>
            <person name="Bunk B."/>
            <person name="Haeckl F.J.F.P.J."/>
            <person name="Gunesch A.P."/>
            <person name="Birkelbach J."/>
            <person name="Nuebel U."/>
            <person name="Pietschmann T."/>
            <person name="Bach T."/>
            <person name="Mueller R."/>
        </authorList>
    </citation>
    <scope>NUCLEOTIDE SEQUENCE [LARGE SCALE GENOMIC DNA]</scope>
    <source>
        <strain evidence="3 4">MSr11954</strain>
    </source>
</reference>
<gene>
    <name evidence="3" type="ORF">LZC94_19650</name>
</gene>
<keyword evidence="4" id="KW-1185">Reference proteome</keyword>
<evidence type="ECO:0000313" key="4">
    <source>
        <dbReference type="Proteomes" id="UP001370348"/>
    </source>
</evidence>
<evidence type="ECO:0008006" key="5">
    <source>
        <dbReference type="Google" id="ProtNLM"/>
    </source>
</evidence>
<evidence type="ECO:0000313" key="3">
    <source>
        <dbReference type="EMBL" id="WXB19433.1"/>
    </source>
</evidence>
<keyword evidence="2" id="KW-1133">Transmembrane helix</keyword>
<dbReference type="EMBL" id="CP089984">
    <property type="protein sequence ID" value="WXB19433.1"/>
    <property type="molecule type" value="Genomic_DNA"/>
</dbReference>
<evidence type="ECO:0000256" key="2">
    <source>
        <dbReference type="SAM" id="Phobius"/>
    </source>
</evidence>
<feature type="transmembrane region" description="Helical" evidence="2">
    <location>
        <begin position="184"/>
        <end position="205"/>
    </location>
</feature>
<sequence length="296" mass="31078">MKRGDAETARLEFYQSYAAVPSPKVLWNLLVAEIDSNRPLEALRHLEAYLADPRAEPWRKEQGRGLVIELKGKVAHLQIRAPDAVFVAVDGRILTNVARGEHVDVHPGRHVVEASFDGGTHRIDVDAPAGNETVVSFEVSRNDDPMVEPSVRAAPPAKVLRASGAAPSASPPPRSSRGLASPPAATWVLGGVTAAALGVGIAFSLSAQSTKDEIGSNGLACVNPNSAECAHQRDLEDSGKRSVAIAWVAYGGAVSALVAGGLVWFFAPETRPGAGRTNVTPAVAPGIAGIRLQQTF</sequence>
<accession>A0ABZ2MA90</accession>
<feature type="transmembrane region" description="Helical" evidence="2">
    <location>
        <begin position="244"/>
        <end position="267"/>
    </location>
</feature>
<evidence type="ECO:0000256" key="1">
    <source>
        <dbReference type="SAM" id="MobiDB-lite"/>
    </source>
</evidence>
<protein>
    <recommendedName>
        <fullName evidence="5">PEGA domain-containing protein</fullName>
    </recommendedName>
</protein>
<dbReference type="Proteomes" id="UP001370348">
    <property type="component" value="Chromosome"/>
</dbReference>
<feature type="region of interest" description="Disordered" evidence="1">
    <location>
        <begin position="159"/>
        <end position="180"/>
    </location>
</feature>
<organism evidence="3 4">
    <name type="scientific">Pendulispora albinea</name>
    <dbReference type="NCBI Taxonomy" id="2741071"/>
    <lineage>
        <taxon>Bacteria</taxon>
        <taxon>Pseudomonadati</taxon>
        <taxon>Myxococcota</taxon>
        <taxon>Myxococcia</taxon>
        <taxon>Myxococcales</taxon>
        <taxon>Sorangiineae</taxon>
        <taxon>Pendulisporaceae</taxon>
        <taxon>Pendulispora</taxon>
    </lineage>
</organism>
<dbReference type="RefSeq" id="WP_394829049.1">
    <property type="nucleotide sequence ID" value="NZ_CP089984.1"/>
</dbReference>
<proteinExistence type="predicted"/>
<keyword evidence="2" id="KW-0812">Transmembrane</keyword>
<name>A0ABZ2MA90_9BACT</name>
<keyword evidence="2" id="KW-0472">Membrane</keyword>